<dbReference type="EMBL" id="CM001219">
    <property type="protein sequence ID" value="AES69437.1"/>
    <property type="molecule type" value="Genomic_DNA"/>
</dbReference>
<name>G7IWM4_MEDTR</name>
<keyword evidence="3" id="KW-1185">Reference proteome</keyword>
<dbReference type="HOGENOM" id="CLU_1888831_0_0_1"/>
<dbReference type="EnsemblPlants" id="AES69437">
    <property type="protein sequence ID" value="AES69437"/>
    <property type="gene ID" value="MTR_3g029940"/>
</dbReference>
<protein>
    <submittedName>
        <fullName evidence="1">Transmembrane protein, putative</fullName>
    </submittedName>
</protein>
<reference evidence="2" key="3">
    <citation type="submission" date="2015-04" db="UniProtKB">
        <authorList>
            <consortium name="EnsemblPlants"/>
        </authorList>
    </citation>
    <scope>IDENTIFICATION</scope>
    <source>
        <strain evidence="2">cv. Jemalong A17</strain>
    </source>
</reference>
<organism evidence="1 3">
    <name type="scientific">Medicago truncatula</name>
    <name type="common">Barrel medic</name>
    <name type="synonym">Medicago tribuloides</name>
    <dbReference type="NCBI Taxonomy" id="3880"/>
    <lineage>
        <taxon>Eukaryota</taxon>
        <taxon>Viridiplantae</taxon>
        <taxon>Streptophyta</taxon>
        <taxon>Embryophyta</taxon>
        <taxon>Tracheophyta</taxon>
        <taxon>Spermatophyta</taxon>
        <taxon>Magnoliopsida</taxon>
        <taxon>eudicotyledons</taxon>
        <taxon>Gunneridae</taxon>
        <taxon>Pentapetalae</taxon>
        <taxon>rosids</taxon>
        <taxon>fabids</taxon>
        <taxon>Fabales</taxon>
        <taxon>Fabaceae</taxon>
        <taxon>Papilionoideae</taxon>
        <taxon>50 kb inversion clade</taxon>
        <taxon>NPAAA clade</taxon>
        <taxon>Hologalegina</taxon>
        <taxon>IRL clade</taxon>
        <taxon>Trifolieae</taxon>
        <taxon>Medicago</taxon>
    </lineage>
</organism>
<keyword evidence="1" id="KW-0472">Membrane</keyword>
<dbReference type="Proteomes" id="UP000002051">
    <property type="component" value="Chromosome 3"/>
</dbReference>
<dbReference type="PaxDb" id="3880-AES69437"/>
<keyword evidence="1" id="KW-0812">Transmembrane</keyword>
<sequence length="135" mass="14838">MSQTRLILSARLKLARYSVPMILLVRGDIPSEPFLAELTGVSMNGLKDEVKVEPDSLTLILLLFQLLMTDNDAVTGEYIGGTNRMRGRKEHIGIGVGVCNSYSSYVAAHKQFFVPTCLGEGLAFCCVVAHLQIFF</sequence>
<evidence type="ECO:0000313" key="2">
    <source>
        <dbReference type="EnsemblPlants" id="AES69437"/>
    </source>
</evidence>
<reference evidence="1 3" key="2">
    <citation type="journal article" date="2014" name="BMC Genomics">
        <title>An improved genome release (version Mt4.0) for the model legume Medicago truncatula.</title>
        <authorList>
            <person name="Tang H."/>
            <person name="Krishnakumar V."/>
            <person name="Bidwell S."/>
            <person name="Rosen B."/>
            <person name="Chan A."/>
            <person name="Zhou S."/>
            <person name="Gentzbittel L."/>
            <person name="Childs K.L."/>
            <person name="Yandell M."/>
            <person name="Gundlach H."/>
            <person name="Mayer K.F."/>
            <person name="Schwartz D.C."/>
            <person name="Town C.D."/>
        </authorList>
    </citation>
    <scope>GENOME REANNOTATION</scope>
    <source>
        <strain evidence="2 3">cv. Jemalong A17</strain>
    </source>
</reference>
<accession>G7IWM4</accession>
<evidence type="ECO:0000313" key="3">
    <source>
        <dbReference type="Proteomes" id="UP000002051"/>
    </source>
</evidence>
<reference evidence="1 3" key="1">
    <citation type="journal article" date="2011" name="Nature">
        <title>The Medicago genome provides insight into the evolution of rhizobial symbioses.</title>
        <authorList>
            <person name="Young N.D."/>
            <person name="Debelle F."/>
            <person name="Oldroyd G.E."/>
            <person name="Geurts R."/>
            <person name="Cannon S.B."/>
            <person name="Udvardi M.K."/>
            <person name="Benedito V.A."/>
            <person name="Mayer K.F."/>
            <person name="Gouzy J."/>
            <person name="Schoof H."/>
            <person name="Van de Peer Y."/>
            <person name="Proost S."/>
            <person name="Cook D.R."/>
            <person name="Meyers B.C."/>
            <person name="Spannagl M."/>
            <person name="Cheung F."/>
            <person name="De Mita S."/>
            <person name="Krishnakumar V."/>
            <person name="Gundlach H."/>
            <person name="Zhou S."/>
            <person name="Mudge J."/>
            <person name="Bharti A.K."/>
            <person name="Murray J.D."/>
            <person name="Naoumkina M.A."/>
            <person name="Rosen B."/>
            <person name="Silverstein K.A."/>
            <person name="Tang H."/>
            <person name="Rombauts S."/>
            <person name="Zhao P.X."/>
            <person name="Zhou P."/>
            <person name="Barbe V."/>
            <person name="Bardou P."/>
            <person name="Bechner M."/>
            <person name="Bellec A."/>
            <person name="Berger A."/>
            <person name="Berges H."/>
            <person name="Bidwell S."/>
            <person name="Bisseling T."/>
            <person name="Choisne N."/>
            <person name="Couloux A."/>
            <person name="Denny R."/>
            <person name="Deshpande S."/>
            <person name="Dai X."/>
            <person name="Doyle J.J."/>
            <person name="Dudez A.M."/>
            <person name="Farmer A.D."/>
            <person name="Fouteau S."/>
            <person name="Franken C."/>
            <person name="Gibelin C."/>
            <person name="Gish J."/>
            <person name="Goldstein S."/>
            <person name="Gonzalez A.J."/>
            <person name="Green P.J."/>
            <person name="Hallab A."/>
            <person name="Hartog M."/>
            <person name="Hua A."/>
            <person name="Humphray S.J."/>
            <person name="Jeong D.H."/>
            <person name="Jing Y."/>
            <person name="Jocker A."/>
            <person name="Kenton S.M."/>
            <person name="Kim D.J."/>
            <person name="Klee K."/>
            <person name="Lai H."/>
            <person name="Lang C."/>
            <person name="Lin S."/>
            <person name="Macmil S.L."/>
            <person name="Magdelenat G."/>
            <person name="Matthews L."/>
            <person name="McCorrison J."/>
            <person name="Monaghan E.L."/>
            <person name="Mun J.H."/>
            <person name="Najar F.Z."/>
            <person name="Nicholson C."/>
            <person name="Noirot C."/>
            <person name="O'Bleness M."/>
            <person name="Paule C.R."/>
            <person name="Poulain J."/>
            <person name="Prion F."/>
            <person name="Qin B."/>
            <person name="Qu C."/>
            <person name="Retzel E.F."/>
            <person name="Riddle C."/>
            <person name="Sallet E."/>
            <person name="Samain S."/>
            <person name="Samson N."/>
            <person name="Sanders I."/>
            <person name="Saurat O."/>
            <person name="Scarpelli C."/>
            <person name="Schiex T."/>
            <person name="Segurens B."/>
            <person name="Severin A.J."/>
            <person name="Sherrier D.J."/>
            <person name="Shi R."/>
            <person name="Sims S."/>
            <person name="Singer S.R."/>
            <person name="Sinharoy S."/>
            <person name="Sterck L."/>
            <person name="Viollet A."/>
            <person name="Wang B.B."/>
            <person name="Wang K."/>
            <person name="Wang M."/>
            <person name="Wang X."/>
            <person name="Warfsmann J."/>
            <person name="Weissenbach J."/>
            <person name="White D.D."/>
            <person name="White J.D."/>
            <person name="Wiley G.B."/>
            <person name="Wincker P."/>
            <person name="Xing Y."/>
            <person name="Yang L."/>
            <person name="Yao Z."/>
            <person name="Ying F."/>
            <person name="Zhai J."/>
            <person name="Zhou L."/>
            <person name="Zuber A."/>
            <person name="Denarie J."/>
            <person name="Dixon R.A."/>
            <person name="May G.D."/>
            <person name="Schwartz D.C."/>
            <person name="Rogers J."/>
            <person name="Quetier F."/>
            <person name="Town C.D."/>
            <person name="Roe B.A."/>
        </authorList>
    </citation>
    <scope>NUCLEOTIDE SEQUENCE [LARGE SCALE GENOMIC DNA]</scope>
    <source>
        <strain evidence="1">A17</strain>
        <strain evidence="2 3">cv. Jemalong A17</strain>
    </source>
</reference>
<dbReference type="AlphaFoldDB" id="G7IWM4"/>
<evidence type="ECO:0000313" key="1">
    <source>
        <dbReference type="EMBL" id="AES69437.1"/>
    </source>
</evidence>
<gene>
    <name evidence="1" type="ordered locus">MTR_3g029940</name>
</gene>
<proteinExistence type="predicted"/>